<comment type="subcellular location">
    <subcellularLocation>
        <location evidence="1">Cell membrane</location>
        <topology evidence="1">Multi-pass membrane protein</topology>
    </subcellularLocation>
</comment>
<keyword evidence="4 7" id="KW-0812">Transmembrane</keyword>
<proteinExistence type="inferred from homology"/>
<dbReference type="GO" id="GO:0005886">
    <property type="term" value="C:plasma membrane"/>
    <property type="evidence" value="ECO:0007669"/>
    <property type="project" value="UniProtKB-SubCell"/>
</dbReference>
<dbReference type="InterPro" id="IPR032808">
    <property type="entry name" value="DoxX"/>
</dbReference>
<evidence type="ECO:0000256" key="4">
    <source>
        <dbReference type="ARBA" id="ARBA00022692"/>
    </source>
</evidence>
<dbReference type="KEGG" id="pbap:Pla133_02240"/>
<keyword evidence="6 7" id="KW-0472">Membrane</keyword>
<comment type="similarity">
    <text evidence="2">Belongs to the DoxX family.</text>
</comment>
<evidence type="ECO:0000256" key="3">
    <source>
        <dbReference type="ARBA" id="ARBA00022475"/>
    </source>
</evidence>
<keyword evidence="5 7" id="KW-1133">Transmembrane helix</keyword>
<feature type="transmembrane region" description="Helical" evidence="7">
    <location>
        <begin position="116"/>
        <end position="135"/>
    </location>
</feature>
<dbReference type="GO" id="GO:0016491">
    <property type="term" value="F:oxidoreductase activity"/>
    <property type="evidence" value="ECO:0007669"/>
    <property type="project" value="UniProtKB-KW"/>
</dbReference>
<evidence type="ECO:0000256" key="5">
    <source>
        <dbReference type="ARBA" id="ARBA00022989"/>
    </source>
</evidence>
<name>A0A518BDU9_9BACT</name>
<feature type="transmembrane region" description="Helical" evidence="7">
    <location>
        <begin position="21"/>
        <end position="44"/>
    </location>
</feature>
<keyword evidence="8" id="KW-0560">Oxidoreductase</keyword>
<dbReference type="Pfam" id="PF07681">
    <property type="entry name" value="DoxX"/>
    <property type="match status" value="1"/>
</dbReference>
<evidence type="ECO:0000256" key="1">
    <source>
        <dbReference type="ARBA" id="ARBA00004651"/>
    </source>
</evidence>
<feature type="transmembrane region" description="Helical" evidence="7">
    <location>
        <begin position="85"/>
        <end position="104"/>
    </location>
</feature>
<sequence length="143" mass="14553">MNRDTLRPTLSTDLALLAMRLMLATVFVFHGSQKLFGLFGGYGIEGTAGWMDSIGIPFPTVSTVLVGATEFMGGLALLTGFGQRLIAAPLAFAMLVGALTAHSGFDATQGGMEYPLTLAVVVAGLGLLGPGRFALGTGGSSAA</sequence>
<dbReference type="Proteomes" id="UP000316921">
    <property type="component" value="Chromosome"/>
</dbReference>
<feature type="transmembrane region" description="Helical" evidence="7">
    <location>
        <begin position="56"/>
        <end position="78"/>
    </location>
</feature>
<gene>
    <name evidence="8" type="primary">mhqP</name>
    <name evidence="8" type="ORF">Pla133_02240</name>
</gene>
<organism evidence="8 9">
    <name type="scientific">Engelhardtia mirabilis</name>
    <dbReference type="NCBI Taxonomy" id="2528011"/>
    <lineage>
        <taxon>Bacteria</taxon>
        <taxon>Pseudomonadati</taxon>
        <taxon>Planctomycetota</taxon>
        <taxon>Planctomycetia</taxon>
        <taxon>Planctomycetia incertae sedis</taxon>
        <taxon>Engelhardtia</taxon>
    </lineage>
</organism>
<evidence type="ECO:0000256" key="6">
    <source>
        <dbReference type="ARBA" id="ARBA00023136"/>
    </source>
</evidence>
<dbReference type="EC" id="1.-.-.-" evidence="8"/>
<dbReference type="PANTHER" id="PTHR33452:SF1">
    <property type="entry name" value="INNER MEMBRANE PROTEIN YPHA-RELATED"/>
    <property type="match status" value="1"/>
</dbReference>
<evidence type="ECO:0000256" key="2">
    <source>
        <dbReference type="ARBA" id="ARBA00006679"/>
    </source>
</evidence>
<accession>A0A518BDU9</accession>
<dbReference type="InterPro" id="IPR051907">
    <property type="entry name" value="DoxX-like_oxidoreductase"/>
</dbReference>
<evidence type="ECO:0000313" key="8">
    <source>
        <dbReference type="EMBL" id="QDU65160.1"/>
    </source>
</evidence>
<evidence type="ECO:0000256" key="7">
    <source>
        <dbReference type="SAM" id="Phobius"/>
    </source>
</evidence>
<reference evidence="8 9" key="1">
    <citation type="submission" date="2019-02" db="EMBL/GenBank/DDBJ databases">
        <title>Deep-cultivation of Planctomycetes and their phenomic and genomic characterization uncovers novel biology.</title>
        <authorList>
            <person name="Wiegand S."/>
            <person name="Jogler M."/>
            <person name="Boedeker C."/>
            <person name="Pinto D."/>
            <person name="Vollmers J."/>
            <person name="Rivas-Marin E."/>
            <person name="Kohn T."/>
            <person name="Peeters S.H."/>
            <person name="Heuer A."/>
            <person name="Rast P."/>
            <person name="Oberbeckmann S."/>
            <person name="Bunk B."/>
            <person name="Jeske O."/>
            <person name="Meyerdierks A."/>
            <person name="Storesund J.E."/>
            <person name="Kallscheuer N."/>
            <person name="Luecker S."/>
            <person name="Lage O.M."/>
            <person name="Pohl T."/>
            <person name="Merkel B.J."/>
            <person name="Hornburger P."/>
            <person name="Mueller R.-W."/>
            <person name="Bruemmer F."/>
            <person name="Labrenz M."/>
            <person name="Spormann A.M."/>
            <person name="Op den Camp H."/>
            <person name="Overmann J."/>
            <person name="Amann R."/>
            <person name="Jetten M.S.M."/>
            <person name="Mascher T."/>
            <person name="Medema M.H."/>
            <person name="Devos D.P."/>
            <person name="Kaster A.-K."/>
            <person name="Ovreas L."/>
            <person name="Rohde M."/>
            <person name="Galperin M.Y."/>
            <person name="Jogler C."/>
        </authorList>
    </citation>
    <scope>NUCLEOTIDE SEQUENCE [LARGE SCALE GENOMIC DNA]</scope>
    <source>
        <strain evidence="8 9">Pla133</strain>
    </source>
</reference>
<dbReference type="EMBL" id="CP036287">
    <property type="protein sequence ID" value="QDU65160.1"/>
    <property type="molecule type" value="Genomic_DNA"/>
</dbReference>
<keyword evidence="3" id="KW-1003">Cell membrane</keyword>
<dbReference type="PANTHER" id="PTHR33452">
    <property type="entry name" value="OXIDOREDUCTASE CATD-RELATED"/>
    <property type="match status" value="1"/>
</dbReference>
<dbReference type="AlphaFoldDB" id="A0A518BDU9"/>
<keyword evidence="9" id="KW-1185">Reference proteome</keyword>
<dbReference type="RefSeq" id="WP_145061517.1">
    <property type="nucleotide sequence ID" value="NZ_CP036287.1"/>
</dbReference>
<protein>
    <submittedName>
        <fullName evidence="8">Oxidoreductase MhqP</fullName>
        <ecNumber evidence="8">1.-.-.-</ecNumber>
    </submittedName>
</protein>
<evidence type="ECO:0000313" key="9">
    <source>
        <dbReference type="Proteomes" id="UP000316921"/>
    </source>
</evidence>